<dbReference type="PANTHER" id="PTHR23077:SF171">
    <property type="entry name" value="NUCLEAR VALOSIN-CONTAINING PROTEIN-LIKE"/>
    <property type="match status" value="1"/>
</dbReference>
<dbReference type="Proteomes" id="UP000176308">
    <property type="component" value="Unassembled WGS sequence"/>
</dbReference>
<dbReference type="SMART" id="SM00382">
    <property type="entry name" value="AAA"/>
    <property type="match status" value="1"/>
</dbReference>
<dbReference type="CDD" id="cd19481">
    <property type="entry name" value="RecA-like_protease"/>
    <property type="match status" value="1"/>
</dbReference>
<dbReference type="SUPFAM" id="SSF52540">
    <property type="entry name" value="P-loop containing nucleoside triphosphate hydrolases"/>
    <property type="match status" value="2"/>
</dbReference>
<comment type="caution">
    <text evidence="5">The sequence shown here is derived from an EMBL/GenBank/DDBJ whole genome shotgun (WGS) entry which is preliminary data.</text>
</comment>
<dbReference type="InterPro" id="IPR003960">
    <property type="entry name" value="ATPase_AAA_CS"/>
</dbReference>
<dbReference type="InterPro" id="IPR003959">
    <property type="entry name" value="ATPase_AAA_core"/>
</dbReference>
<sequence>MDGVESNNGIFVFGMTNKPDKIDNALRRPGRFSKEIEVMPPDKKGREKILEIHAYEKDHQFKVNREDLDYIASRTFGYTGADLRGLLDEAFTYCILRDPKGESTEVTREDFDKALKKTKPSALRDMPFREPKKKLSDIGGYESHKEIVRRVVEKGNGGLILLYGPPGTGKSLMPEAIAGEMGYNLIEIHGNDPETSLVGATKDKLKRMIERAKNLAPCVLNFDEIGGLVAKKHWTGGTKEGHTGYLQSVLNNPPEGVYIFATENRPDELLDTFVQRFPHRLYFGMPTPEEQAEIWRRNIPREIDPRELVGANDKLSGRNIVHTALLVKDYGLEPTAEVYRHLIENIKPVDEESYKAVREEVGDSVRDYDNVRRFLDKSPEKTGEEKQNAKN</sequence>
<keyword evidence="2 3" id="KW-0067">ATP-binding</keyword>
<dbReference type="InterPro" id="IPR050168">
    <property type="entry name" value="AAA_ATPase_domain"/>
</dbReference>
<evidence type="ECO:0000256" key="2">
    <source>
        <dbReference type="ARBA" id="ARBA00022840"/>
    </source>
</evidence>
<evidence type="ECO:0000313" key="5">
    <source>
        <dbReference type="EMBL" id="OGZ70756.1"/>
    </source>
</evidence>
<dbReference type="AlphaFoldDB" id="A0A1G2I7F7"/>
<gene>
    <name evidence="5" type="ORF">A2904_02515</name>
</gene>
<keyword evidence="1 3" id="KW-0547">Nucleotide-binding</keyword>
<protein>
    <recommendedName>
        <fullName evidence="4">AAA+ ATPase domain-containing protein</fullName>
    </recommendedName>
</protein>
<dbReference type="EMBL" id="MHOX01000020">
    <property type="protein sequence ID" value="OGZ70756.1"/>
    <property type="molecule type" value="Genomic_DNA"/>
</dbReference>
<dbReference type="InterPro" id="IPR027417">
    <property type="entry name" value="P-loop_NTPase"/>
</dbReference>
<dbReference type="PANTHER" id="PTHR23077">
    <property type="entry name" value="AAA-FAMILY ATPASE"/>
    <property type="match status" value="1"/>
</dbReference>
<dbReference type="Gene3D" id="1.10.8.60">
    <property type="match status" value="1"/>
</dbReference>
<dbReference type="Gene3D" id="3.40.50.300">
    <property type="entry name" value="P-loop containing nucleotide triphosphate hydrolases"/>
    <property type="match status" value="2"/>
</dbReference>
<dbReference type="GO" id="GO:0005524">
    <property type="term" value="F:ATP binding"/>
    <property type="evidence" value="ECO:0007669"/>
    <property type="project" value="UniProtKB-KW"/>
</dbReference>
<dbReference type="InterPro" id="IPR041569">
    <property type="entry name" value="AAA_lid_3"/>
</dbReference>
<comment type="similarity">
    <text evidence="3">Belongs to the AAA ATPase family.</text>
</comment>
<reference evidence="5 6" key="1">
    <citation type="journal article" date="2016" name="Nat. Commun.">
        <title>Thousands of microbial genomes shed light on interconnected biogeochemical processes in an aquifer system.</title>
        <authorList>
            <person name="Anantharaman K."/>
            <person name="Brown C.T."/>
            <person name="Hug L.A."/>
            <person name="Sharon I."/>
            <person name="Castelle C.J."/>
            <person name="Probst A.J."/>
            <person name="Thomas B.C."/>
            <person name="Singh A."/>
            <person name="Wilkins M.J."/>
            <person name="Karaoz U."/>
            <person name="Brodie E.L."/>
            <person name="Williams K.H."/>
            <person name="Hubbard S.S."/>
            <person name="Banfield J.F."/>
        </authorList>
    </citation>
    <scope>NUCLEOTIDE SEQUENCE [LARGE SCALE GENOMIC DNA]</scope>
</reference>
<name>A0A1G2I7F7_9BACT</name>
<evidence type="ECO:0000256" key="1">
    <source>
        <dbReference type="ARBA" id="ARBA00022741"/>
    </source>
</evidence>
<dbReference type="Pfam" id="PF00004">
    <property type="entry name" value="AAA"/>
    <property type="match status" value="2"/>
</dbReference>
<organism evidence="5 6">
    <name type="scientific">Candidatus Staskawiczbacteria bacterium RIFCSPLOWO2_01_FULL_33_9</name>
    <dbReference type="NCBI Taxonomy" id="1802211"/>
    <lineage>
        <taxon>Bacteria</taxon>
        <taxon>Candidatus Staskawicziibacteriota</taxon>
    </lineage>
</organism>
<dbReference type="PROSITE" id="PS00674">
    <property type="entry name" value="AAA"/>
    <property type="match status" value="1"/>
</dbReference>
<dbReference type="InterPro" id="IPR003593">
    <property type="entry name" value="AAA+_ATPase"/>
</dbReference>
<dbReference type="GO" id="GO:0016887">
    <property type="term" value="F:ATP hydrolysis activity"/>
    <property type="evidence" value="ECO:0007669"/>
    <property type="project" value="InterPro"/>
</dbReference>
<feature type="domain" description="AAA+ ATPase" evidence="4">
    <location>
        <begin position="156"/>
        <end position="283"/>
    </location>
</feature>
<evidence type="ECO:0000256" key="3">
    <source>
        <dbReference type="RuleBase" id="RU003651"/>
    </source>
</evidence>
<evidence type="ECO:0000313" key="6">
    <source>
        <dbReference type="Proteomes" id="UP000176308"/>
    </source>
</evidence>
<evidence type="ECO:0000259" key="4">
    <source>
        <dbReference type="SMART" id="SM00382"/>
    </source>
</evidence>
<accession>A0A1G2I7F7</accession>
<proteinExistence type="inferred from homology"/>
<dbReference type="Pfam" id="PF17862">
    <property type="entry name" value="AAA_lid_3"/>
    <property type="match status" value="1"/>
</dbReference>